<dbReference type="Proteomes" id="UP000807306">
    <property type="component" value="Unassembled WGS sequence"/>
</dbReference>
<gene>
    <name evidence="3" type="ORF">CPB83DRAFT_892575</name>
</gene>
<comment type="caution">
    <text evidence="3">The sequence shown here is derived from an EMBL/GenBank/DDBJ whole genome shotgun (WGS) entry which is preliminary data.</text>
</comment>
<dbReference type="OrthoDB" id="2322499at2759"/>
<keyword evidence="4" id="KW-1185">Reference proteome</keyword>
<dbReference type="SUPFAM" id="SSF81383">
    <property type="entry name" value="F-box domain"/>
    <property type="match status" value="1"/>
</dbReference>
<dbReference type="Pfam" id="PF12937">
    <property type="entry name" value="F-box-like"/>
    <property type="match status" value="1"/>
</dbReference>
<feature type="domain" description="F-box" evidence="2">
    <location>
        <begin position="51"/>
        <end position="100"/>
    </location>
</feature>
<proteinExistence type="predicted"/>
<evidence type="ECO:0000256" key="1">
    <source>
        <dbReference type="SAM" id="MobiDB-lite"/>
    </source>
</evidence>
<feature type="region of interest" description="Disordered" evidence="1">
    <location>
        <begin position="461"/>
        <end position="485"/>
    </location>
</feature>
<dbReference type="InterPro" id="IPR036047">
    <property type="entry name" value="F-box-like_dom_sf"/>
</dbReference>
<organism evidence="3 4">
    <name type="scientific">Crepidotus variabilis</name>
    <dbReference type="NCBI Taxonomy" id="179855"/>
    <lineage>
        <taxon>Eukaryota</taxon>
        <taxon>Fungi</taxon>
        <taxon>Dikarya</taxon>
        <taxon>Basidiomycota</taxon>
        <taxon>Agaricomycotina</taxon>
        <taxon>Agaricomycetes</taxon>
        <taxon>Agaricomycetidae</taxon>
        <taxon>Agaricales</taxon>
        <taxon>Agaricineae</taxon>
        <taxon>Crepidotaceae</taxon>
        <taxon>Crepidotus</taxon>
    </lineage>
</organism>
<dbReference type="PROSITE" id="PS50181">
    <property type="entry name" value="FBOX"/>
    <property type="match status" value="1"/>
</dbReference>
<name>A0A9P6JSK1_9AGAR</name>
<accession>A0A9P6JSK1</accession>
<dbReference type="InterPro" id="IPR001810">
    <property type="entry name" value="F-box_dom"/>
</dbReference>
<feature type="region of interest" description="Disordered" evidence="1">
    <location>
        <begin position="1"/>
        <end position="41"/>
    </location>
</feature>
<dbReference type="AlphaFoldDB" id="A0A9P6JSK1"/>
<dbReference type="CDD" id="cd09917">
    <property type="entry name" value="F-box_SF"/>
    <property type="match status" value="1"/>
</dbReference>
<protein>
    <recommendedName>
        <fullName evidence="2">F-box domain-containing protein</fullName>
    </recommendedName>
</protein>
<evidence type="ECO:0000313" key="3">
    <source>
        <dbReference type="EMBL" id="KAF9530615.1"/>
    </source>
</evidence>
<dbReference type="EMBL" id="MU157839">
    <property type="protein sequence ID" value="KAF9530615.1"/>
    <property type="molecule type" value="Genomic_DNA"/>
</dbReference>
<sequence length="648" mass="74223">MEIKHPSTKGQSSNSKSSSFENKRRRTEHDNSSATKPLQPKRFVAGAKGRLKILTELPVDVLLEILGHLEPSDLLHLSRANKSLHTLLTSNNTAYLWNQAFENIPQEYRPPDGVPSGVDARLYTNFLYGDSCQICGSSPSTFVHYLMRIKYCSKCAMPRTWPASSFDDETPYCIVHSNTINIHGKKSFHYWGVVFSLEHDRHRREISEARSDGTLEALLIKKGVELRLAKAKNAKFLSWAKSYALYPRKQSKDRLQQRQKQLLWRLEGEGYADVISLIQINILPTAKVSRELGNEEWRYIRADVLDTAQGLRELERENQIQAHLRVVLDELQKLLDALELDHSSILPTASIVASNAPVSDFILDVPEGQIITQQDLEPLRKDCLKKTTSWRNDIDNYLIDLLPLPRPAESNVSDLNLATTFFKCHFCTEPITYPRVLVHKCLRTRNDSGSARDKVVETEELTRKVNDVDGEDDPQRQSDTYREPRPHRTISIRSVFSKMHEFYPTGLYPGRKSVVFDEESHRFAKSIILACRKDPRTVTLKEMQASDILHDIESHFEEDNHASHWLLVTSEEALLRVKSLESQSKKKSRSLEYICTICHTALHSSSLVKHLLDSHTIEPDITDEHWWSGRFVANLDASFKRAPFPVKL</sequence>
<reference evidence="3" key="1">
    <citation type="submission" date="2020-11" db="EMBL/GenBank/DDBJ databases">
        <authorList>
            <consortium name="DOE Joint Genome Institute"/>
            <person name="Ahrendt S."/>
            <person name="Riley R."/>
            <person name="Andreopoulos W."/>
            <person name="Labutti K."/>
            <person name="Pangilinan J."/>
            <person name="Ruiz-Duenas F.J."/>
            <person name="Barrasa J.M."/>
            <person name="Sanchez-Garcia M."/>
            <person name="Camarero S."/>
            <person name="Miyauchi S."/>
            <person name="Serrano A."/>
            <person name="Linde D."/>
            <person name="Babiker R."/>
            <person name="Drula E."/>
            <person name="Ayuso-Fernandez I."/>
            <person name="Pacheco R."/>
            <person name="Padilla G."/>
            <person name="Ferreira P."/>
            <person name="Barriuso J."/>
            <person name="Kellner H."/>
            <person name="Castanera R."/>
            <person name="Alfaro M."/>
            <person name="Ramirez L."/>
            <person name="Pisabarro A.G."/>
            <person name="Kuo A."/>
            <person name="Tritt A."/>
            <person name="Lipzen A."/>
            <person name="He G."/>
            <person name="Yan M."/>
            <person name="Ng V."/>
            <person name="Cullen D."/>
            <person name="Martin F."/>
            <person name="Rosso M.-N."/>
            <person name="Henrissat B."/>
            <person name="Hibbett D."/>
            <person name="Martinez A.T."/>
            <person name="Grigoriev I.V."/>
        </authorList>
    </citation>
    <scope>NUCLEOTIDE SEQUENCE</scope>
    <source>
        <strain evidence="3">CBS 506.95</strain>
    </source>
</reference>
<evidence type="ECO:0000313" key="4">
    <source>
        <dbReference type="Proteomes" id="UP000807306"/>
    </source>
</evidence>
<evidence type="ECO:0000259" key="2">
    <source>
        <dbReference type="PROSITE" id="PS50181"/>
    </source>
</evidence>
<dbReference type="SMART" id="SM00256">
    <property type="entry name" value="FBOX"/>
    <property type="match status" value="1"/>
</dbReference>
<dbReference type="Gene3D" id="1.20.1280.50">
    <property type="match status" value="1"/>
</dbReference>